<name>A0A7U8C4U3_NEPCE</name>
<evidence type="ECO:0000259" key="1">
    <source>
        <dbReference type="Pfam" id="PF04422"/>
    </source>
</evidence>
<dbReference type="PANTHER" id="PTHR31332">
    <property type="entry name" value="7-HYDROXYMETHYL CHLOROPHYLL A REDUCTASE, CHLOROPLASTIC"/>
    <property type="match status" value="1"/>
</dbReference>
<evidence type="ECO:0000313" key="4">
    <source>
        <dbReference type="Proteomes" id="UP000002171"/>
    </source>
</evidence>
<dbReference type="GO" id="GO:0090415">
    <property type="term" value="F:7-hydroxymethyl chlorophyll a reductase activity"/>
    <property type="evidence" value="ECO:0007669"/>
    <property type="project" value="TreeGrafter"/>
</dbReference>
<dbReference type="AlphaFoldDB" id="A0A7U8C4U3"/>
<accession>A0A7U8C4U3</accession>
<comment type="caution">
    <text evidence="3">The sequence shown here is derived from an EMBL/GenBank/DDBJ whole genome shotgun (WGS) entry which is preliminary data.</text>
</comment>
<keyword evidence="4" id="KW-1185">Reference proteome</keyword>
<sequence length="408" mass="45555">MDMVSEIKTIKDVVDYQLCAGCGMCAVQTDDLQMIEVIDLGKRPDGKSIDQHVPDYCPGAGLQRSKPDNLPDSSKVLFDAWGPVLEVWEGYASDEGIRYKASSGGGITALASYLLDSHSATRVIHTGQNKSSACRTETVVSKSSKELLDHSGSRYCASSPCEGVDEIFVNEGSSVFIGKPCDSAALRLRTNTDDVLASKVALNISFFCAGTPSSEGNVSLVEREGIAINYLKSLKYRGEGWPGLWRAIKTDGQCQELTYADSWGYLQQYRQWRCYICPDHSGEFSDISFGDPWHNAPEEGDLGKSMIVVRTERGREALHKAVSSGYITLEREDLNILPLSQPNLLKARGALLGRLFALRLSGCKIPKYQGYSFFQFWWSELNYRDKFSSFAGTFKRIYKRKLYRRLRR</sequence>
<dbReference type="Proteomes" id="UP000002171">
    <property type="component" value="Unassembled WGS sequence"/>
</dbReference>
<dbReference type="EMBL" id="AAOW01000028">
    <property type="protein sequence ID" value="EAR59931.1"/>
    <property type="molecule type" value="Genomic_DNA"/>
</dbReference>
<evidence type="ECO:0000313" key="3">
    <source>
        <dbReference type="EMBL" id="EAR59931.1"/>
    </source>
</evidence>
<dbReference type="PANTHER" id="PTHR31332:SF0">
    <property type="entry name" value="7-HYDROXYMETHYL CHLOROPHYLL A REDUCTASE, CHLOROPLASTIC"/>
    <property type="match status" value="1"/>
</dbReference>
<evidence type="ECO:0000259" key="2">
    <source>
        <dbReference type="Pfam" id="PF04432"/>
    </source>
</evidence>
<feature type="domain" description="Coenzyme F420 hydrogenase/dehydrogenase beta subunit N-terminal" evidence="1">
    <location>
        <begin position="88"/>
        <end position="161"/>
    </location>
</feature>
<organism evidence="3 4">
    <name type="scientific">Neptuniibacter caesariensis</name>
    <dbReference type="NCBI Taxonomy" id="207954"/>
    <lineage>
        <taxon>Bacteria</taxon>
        <taxon>Pseudomonadati</taxon>
        <taxon>Pseudomonadota</taxon>
        <taxon>Gammaproteobacteria</taxon>
        <taxon>Oceanospirillales</taxon>
        <taxon>Oceanospirillaceae</taxon>
        <taxon>Neptuniibacter</taxon>
    </lineage>
</organism>
<feature type="domain" description="Coenzyme F420 hydrogenase/dehydrogenase beta subunit C-terminal" evidence="2">
    <location>
        <begin position="175"/>
        <end position="332"/>
    </location>
</feature>
<dbReference type="Pfam" id="PF04422">
    <property type="entry name" value="FrhB_FdhB_N"/>
    <property type="match status" value="1"/>
</dbReference>
<dbReference type="GO" id="GO:0033354">
    <property type="term" value="P:chlorophyll cycle"/>
    <property type="evidence" value="ECO:0007669"/>
    <property type="project" value="TreeGrafter"/>
</dbReference>
<dbReference type="InterPro" id="IPR007525">
    <property type="entry name" value="FrhB_FdhB_C"/>
</dbReference>
<protein>
    <submittedName>
        <fullName evidence="3">Coenzyme F420-reducing hydrogenase, beta subunit-like protein</fullName>
    </submittedName>
</protein>
<gene>
    <name evidence="3" type="ORF">MED92_16010</name>
</gene>
<proteinExistence type="predicted"/>
<reference evidence="3 4" key="1">
    <citation type="submission" date="2006-02" db="EMBL/GenBank/DDBJ databases">
        <authorList>
            <person name="Pinhassi J."/>
            <person name="Pedros-Alio C."/>
            <person name="Ferriera S."/>
            <person name="Johnson J."/>
            <person name="Kravitz S."/>
            <person name="Halpern A."/>
            <person name="Remington K."/>
            <person name="Beeson K."/>
            <person name="Tran B."/>
            <person name="Rogers Y.-H."/>
            <person name="Friedman R."/>
            <person name="Venter J.C."/>
        </authorList>
    </citation>
    <scope>NUCLEOTIDE SEQUENCE [LARGE SCALE GENOMIC DNA]</scope>
    <source>
        <strain evidence="3 4">MED92</strain>
    </source>
</reference>
<dbReference type="InterPro" id="IPR045220">
    <property type="entry name" value="FRHB/FDHB/HCAR-like"/>
</dbReference>
<dbReference type="InterPro" id="IPR007516">
    <property type="entry name" value="Co_F420_Hydgase/DH_bsu_N"/>
</dbReference>
<dbReference type="Pfam" id="PF04432">
    <property type="entry name" value="FrhB_FdhB_C"/>
    <property type="match status" value="1"/>
</dbReference>